<evidence type="ECO:0000256" key="1">
    <source>
        <dbReference type="ARBA" id="ARBA00004370"/>
    </source>
</evidence>
<dbReference type="Pfam" id="PF01734">
    <property type="entry name" value="Patatin"/>
    <property type="match status" value="1"/>
</dbReference>
<accession>A0A286CVY5</accession>
<dbReference type="PANTHER" id="PTHR14226:SF29">
    <property type="entry name" value="NEUROPATHY TARGET ESTERASE SWS"/>
    <property type="match status" value="1"/>
</dbReference>
<keyword evidence="4 6" id="KW-0443">Lipid metabolism</keyword>
<evidence type="ECO:0000256" key="5">
    <source>
        <dbReference type="ARBA" id="ARBA00023136"/>
    </source>
</evidence>
<dbReference type="PROSITE" id="PS51635">
    <property type="entry name" value="PNPLA"/>
    <property type="match status" value="1"/>
</dbReference>
<feature type="short sequence motif" description="GXGXXG" evidence="6">
    <location>
        <begin position="97"/>
        <end position="102"/>
    </location>
</feature>
<dbReference type="Gene3D" id="3.40.1090.10">
    <property type="entry name" value="Cytosolic phospholipase A2 catalytic domain"/>
    <property type="match status" value="2"/>
</dbReference>
<evidence type="ECO:0000313" key="8">
    <source>
        <dbReference type="EMBL" id="SOD50547.1"/>
    </source>
</evidence>
<dbReference type="PANTHER" id="PTHR14226">
    <property type="entry name" value="NEUROPATHY TARGET ESTERASE/SWISS CHEESE D.MELANOGASTER"/>
    <property type="match status" value="1"/>
</dbReference>
<dbReference type="InterPro" id="IPR002641">
    <property type="entry name" value="PNPLA_dom"/>
</dbReference>
<feature type="short sequence motif" description="DGA/G" evidence="6">
    <location>
        <begin position="272"/>
        <end position="274"/>
    </location>
</feature>
<dbReference type="GO" id="GO:0016042">
    <property type="term" value="P:lipid catabolic process"/>
    <property type="evidence" value="ECO:0007669"/>
    <property type="project" value="UniProtKB-UniRule"/>
</dbReference>
<evidence type="ECO:0000259" key="7">
    <source>
        <dbReference type="PROSITE" id="PS51635"/>
    </source>
</evidence>
<dbReference type="GO" id="GO:0019867">
    <property type="term" value="C:outer membrane"/>
    <property type="evidence" value="ECO:0007669"/>
    <property type="project" value="InterPro"/>
</dbReference>
<organism evidence="8 9">
    <name type="scientific">Pseudoxanthomonas wuyuanensis</name>
    <dbReference type="NCBI Taxonomy" id="1073196"/>
    <lineage>
        <taxon>Bacteria</taxon>
        <taxon>Pseudomonadati</taxon>
        <taxon>Pseudomonadota</taxon>
        <taxon>Gammaproteobacteria</taxon>
        <taxon>Lysobacterales</taxon>
        <taxon>Lysobacteraceae</taxon>
        <taxon>Pseudoxanthomonas</taxon>
    </lineage>
</organism>
<dbReference type="CDD" id="cd07205">
    <property type="entry name" value="Pat_PNPLA6_PNPLA7_NTE1_like"/>
    <property type="match status" value="1"/>
</dbReference>
<dbReference type="RefSeq" id="WP_162125759.1">
    <property type="nucleotide sequence ID" value="NZ_PDWU01000007.1"/>
</dbReference>
<dbReference type="InterPro" id="IPR016035">
    <property type="entry name" value="Acyl_Trfase/lysoPLipase"/>
</dbReference>
<evidence type="ECO:0000256" key="6">
    <source>
        <dbReference type="PROSITE-ProRule" id="PRU01161"/>
    </source>
</evidence>
<evidence type="ECO:0000256" key="4">
    <source>
        <dbReference type="ARBA" id="ARBA00023098"/>
    </source>
</evidence>
<feature type="domain" description="PNPLA" evidence="7">
    <location>
        <begin position="93"/>
        <end position="285"/>
    </location>
</feature>
<dbReference type="EMBL" id="OCND01000001">
    <property type="protein sequence ID" value="SOD50547.1"/>
    <property type="molecule type" value="Genomic_DNA"/>
</dbReference>
<feature type="active site" description="Proton acceptor" evidence="6">
    <location>
        <position position="272"/>
    </location>
</feature>
<keyword evidence="5" id="KW-0472">Membrane</keyword>
<dbReference type="Gene3D" id="2.40.160.50">
    <property type="entry name" value="membrane protein fhac: a member of the omp85/tpsb transporter family"/>
    <property type="match status" value="1"/>
</dbReference>
<feature type="short sequence motif" description="GXSXG" evidence="6">
    <location>
        <begin position="124"/>
        <end position="128"/>
    </location>
</feature>
<feature type="active site" description="Nucleophile" evidence="6">
    <location>
        <position position="126"/>
    </location>
</feature>
<dbReference type="GO" id="GO:0016787">
    <property type="term" value="F:hydrolase activity"/>
    <property type="evidence" value="ECO:0007669"/>
    <property type="project" value="UniProtKB-UniRule"/>
</dbReference>
<dbReference type="Proteomes" id="UP000219374">
    <property type="component" value="Unassembled WGS sequence"/>
</dbReference>
<dbReference type="Pfam" id="PF01103">
    <property type="entry name" value="Omp85"/>
    <property type="match status" value="1"/>
</dbReference>
<protein>
    <submittedName>
        <fullName evidence="8">NTE family protein</fullName>
    </submittedName>
</protein>
<dbReference type="SUPFAM" id="SSF52151">
    <property type="entry name" value="FabD/lysophospholipase-like"/>
    <property type="match status" value="1"/>
</dbReference>
<proteinExistence type="predicted"/>
<keyword evidence="3 6" id="KW-0442">Lipid degradation</keyword>
<name>A0A286CVY5_9GAMM</name>
<keyword evidence="2 6" id="KW-0378">Hydrolase</keyword>
<evidence type="ECO:0000256" key="3">
    <source>
        <dbReference type="ARBA" id="ARBA00022963"/>
    </source>
</evidence>
<reference evidence="8 9" key="1">
    <citation type="submission" date="2017-09" db="EMBL/GenBank/DDBJ databases">
        <authorList>
            <person name="Ehlers B."/>
            <person name="Leendertz F.H."/>
        </authorList>
    </citation>
    <scope>NUCLEOTIDE SEQUENCE [LARGE SCALE GENOMIC DNA]</scope>
    <source>
        <strain evidence="8 9">CGMCC 1.10978</strain>
    </source>
</reference>
<sequence length="792" mass="85517">MKPMSGMIGMHVVGSAFSAWDVRPISTAKTLSALPRCRHGACANTAKRLMAGLVFLLAHGVDAFAQEAAAAVQTETVVCEARAVDDTRPRIGLALGGGGARGFAHISVLRLIEELRIPVDCIAGTSMGSLVGGLYASGMSVDELEKLVTTADWKRLFDDSLERPQRSLRRKLDDRDALSTVGIGFRGNRVKLTPGLLQGERILALFERSTQHVSSIRDFDLLPIPYRAVATDLNSGEAVVLDHGNLALAMRASMSLPGIFQPVEIDGRVLLDGGLVNQVPVDVVRAMGADIVIAVDVGTPLAKLDRNASLLQVVSQISGMMTTGNTRRQSQTLAGRDVLIVPALGDSVATGDFTKAHEALAIGTEAAEQARERLAPLSLATDEYAALLARRPKGATEPPVIEFVRLENQTDYADEVLMAYVSIPTGMPLDPLKTEEGLLRAYGLGTLSGITYEVVQEDGRSGVLLRARPKPQGPNYLQLGLTASSDFDGSFESNIRAAILFSPLTPNGAEARVTATLGSEPGLKGEYYHPLDPASRNILYASAFYENPGLNAYDDSGNKVAAFDVQRKGIELRAIHEFGNYGAIGVGANRASGKARVEIGDPQLQPFEFQDGSMFAQLDMDRLDSLFFPRNGYYAQLGYSIAREWMGSDGDYETVDIDALAAKSFGQHSWQLGGRYHSTLSGLLPIQNRYRLGGRGRLAGFHTNELTGQHYALVFAGYTYELAKLFGRSALVGGTVEYGNAWEQRRDMRFGDGLLNASIYTGFDSWIGPMLLGYGWREDGNGVLFLEIGRPF</sequence>
<gene>
    <name evidence="8" type="ORF">SAMN06296416_101177</name>
</gene>
<dbReference type="InterPro" id="IPR050301">
    <property type="entry name" value="NTE"/>
</dbReference>
<evidence type="ECO:0000313" key="9">
    <source>
        <dbReference type="Proteomes" id="UP000219374"/>
    </source>
</evidence>
<dbReference type="AlphaFoldDB" id="A0A286CVY5"/>
<evidence type="ECO:0000256" key="2">
    <source>
        <dbReference type="ARBA" id="ARBA00022801"/>
    </source>
</evidence>
<dbReference type="InterPro" id="IPR000184">
    <property type="entry name" value="Bac_surfAg_D15"/>
</dbReference>
<keyword evidence="9" id="KW-1185">Reference proteome</keyword>
<comment type="subcellular location">
    <subcellularLocation>
        <location evidence="1">Membrane</location>
    </subcellularLocation>
</comment>